<sequence length="245" mass="26966">MTFPYRKGRADFPVLSPIPAEDLRPSDPKAASASNVLSLPGASRLRATVLSIHTQHQTGEMQVEMMRLRKRIFIDSKGWDLPTERDLEFDQYDTPQSRSIVVHEYGEILAGIRILPTTARCGAYSYMLRDAQLGLIEDIPDYILYEPAPVAPHIWEATRLFVSPEVDAEHRMLVQTRLMTALSVAASAEGATHVIGIVPAIFKRWLSKLGMHALPLGPKLEIAGDRIQAAVFPVGGHGQGGTGPH</sequence>
<evidence type="ECO:0000256" key="1">
    <source>
        <dbReference type="ARBA" id="ARBA00022654"/>
    </source>
</evidence>
<accession>A0ABW3ZMN3</accession>
<dbReference type="PANTHER" id="PTHR39322:SF1">
    <property type="entry name" value="ISOVALERYL-HOMOSERINE LACTONE SYNTHASE"/>
    <property type="match status" value="1"/>
</dbReference>
<evidence type="ECO:0000256" key="4">
    <source>
        <dbReference type="ARBA" id="ARBA00022929"/>
    </source>
</evidence>
<dbReference type="PANTHER" id="PTHR39322">
    <property type="entry name" value="ACYL-HOMOSERINE-LACTONE SYNTHASE"/>
    <property type="match status" value="1"/>
</dbReference>
<comment type="caution">
    <text evidence="6">The sequence shown here is derived from an EMBL/GenBank/DDBJ whole genome shotgun (WGS) entry which is preliminary data.</text>
</comment>
<dbReference type="InterPro" id="IPR001690">
    <property type="entry name" value="Autoind_synthase"/>
</dbReference>
<dbReference type="InterPro" id="IPR016181">
    <property type="entry name" value="Acyl_CoA_acyltransferase"/>
</dbReference>
<dbReference type="Proteomes" id="UP001597135">
    <property type="component" value="Unassembled WGS sequence"/>
</dbReference>
<evidence type="ECO:0000256" key="3">
    <source>
        <dbReference type="ARBA" id="ARBA00022691"/>
    </source>
</evidence>
<dbReference type="PROSITE" id="PS51187">
    <property type="entry name" value="AUTOINDUCER_SYNTH_2"/>
    <property type="match status" value="1"/>
</dbReference>
<evidence type="ECO:0000313" key="6">
    <source>
        <dbReference type="EMBL" id="MFD1344359.1"/>
    </source>
</evidence>
<proteinExistence type="inferred from homology"/>
<dbReference type="EMBL" id="JBHTMU010000046">
    <property type="protein sequence ID" value="MFD1344359.1"/>
    <property type="molecule type" value="Genomic_DNA"/>
</dbReference>
<name>A0ABW3ZMN3_9RHOB</name>
<protein>
    <submittedName>
        <fullName evidence="6">Acyl-homoserine-lactone synthase</fullName>
    </submittedName>
</protein>
<keyword evidence="1 5" id="KW-0673">Quorum sensing</keyword>
<evidence type="ECO:0000313" key="7">
    <source>
        <dbReference type="Proteomes" id="UP001597135"/>
    </source>
</evidence>
<comment type="similarity">
    <text evidence="5">Belongs to the autoinducer synthase family.</text>
</comment>
<keyword evidence="7" id="KW-1185">Reference proteome</keyword>
<evidence type="ECO:0000256" key="2">
    <source>
        <dbReference type="ARBA" id="ARBA00022679"/>
    </source>
</evidence>
<gene>
    <name evidence="6" type="ORF">ACFQ4E_18155</name>
</gene>
<dbReference type="SUPFAM" id="SSF55729">
    <property type="entry name" value="Acyl-CoA N-acyltransferases (Nat)"/>
    <property type="match status" value="1"/>
</dbReference>
<dbReference type="Gene3D" id="3.40.630.30">
    <property type="match status" value="1"/>
</dbReference>
<keyword evidence="2" id="KW-0808">Transferase</keyword>
<reference evidence="7" key="1">
    <citation type="journal article" date="2019" name="Int. J. Syst. Evol. Microbiol.">
        <title>The Global Catalogue of Microorganisms (GCM) 10K type strain sequencing project: providing services to taxonomists for standard genome sequencing and annotation.</title>
        <authorList>
            <consortium name="The Broad Institute Genomics Platform"/>
            <consortium name="The Broad Institute Genome Sequencing Center for Infectious Disease"/>
            <person name="Wu L."/>
            <person name="Ma J."/>
        </authorList>
    </citation>
    <scope>NUCLEOTIDE SEQUENCE [LARGE SCALE GENOMIC DNA]</scope>
    <source>
        <strain evidence="7">CCUG 62953</strain>
    </source>
</reference>
<evidence type="ECO:0000256" key="5">
    <source>
        <dbReference type="PROSITE-ProRule" id="PRU00533"/>
    </source>
</evidence>
<keyword evidence="4 5" id="KW-0071">Autoinducer synthesis</keyword>
<keyword evidence="3" id="KW-0949">S-adenosyl-L-methionine</keyword>
<dbReference type="Pfam" id="PF00765">
    <property type="entry name" value="Autoind_synth"/>
    <property type="match status" value="1"/>
</dbReference>
<dbReference type="RefSeq" id="WP_386805942.1">
    <property type="nucleotide sequence ID" value="NZ_JBHTMU010000046.1"/>
</dbReference>
<organism evidence="6 7">
    <name type="scientific">Litorisediminicola beolgyonensis</name>
    <dbReference type="NCBI Taxonomy" id="1173614"/>
    <lineage>
        <taxon>Bacteria</taxon>
        <taxon>Pseudomonadati</taxon>
        <taxon>Pseudomonadota</taxon>
        <taxon>Alphaproteobacteria</taxon>
        <taxon>Rhodobacterales</taxon>
        <taxon>Paracoccaceae</taxon>
        <taxon>Litorisediminicola</taxon>
    </lineage>
</organism>